<keyword evidence="9" id="KW-0732">Signal</keyword>
<dbReference type="Pfam" id="PF13899">
    <property type="entry name" value="Thioredoxin_7"/>
    <property type="match status" value="1"/>
</dbReference>
<feature type="transmembrane region" description="Helical" evidence="8">
    <location>
        <begin position="418"/>
        <end position="441"/>
    </location>
</feature>
<gene>
    <name evidence="11" type="ORF">dsmv_0766</name>
</gene>
<feature type="transmembrane region" description="Helical" evidence="8">
    <location>
        <begin position="277"/>
        <end position="298"/>
    </location>
</feature>
<dbReference type="GO" id="GO:0045454">
    <property type="term" value="P:cell redox homeostasis"/>
    <property type="evidence" value="ECO:0007669"/>
    <property type="project" value="TreeGrafter"/>
</dbReference>
<evidence type="ECO:0000256" key="5">
    <source>
        <dbReference type="ARBA" id="ARBA00022989"/>
    </source>
</evidence>
<dbReference type="InterPro" id="IPR013766">
    <property type="entry name" value="Thioredoxin_domain"/>
</dbReference>
<feature type="signal peptide" evidence="9">
    <location>
        <begin position="1"/>
        <end position="20"/>
    </location>
</feature>
<comment type="subcellular location">
    <subcellularLocation>
        <location evidence="1">Cell membrane</location>
        <topology evidence="1">Multi-pass membrane protein</topology>
    </subcellularLocation>
</comment>
<evidence type="ECO:0000256" key="7">
    <source>
        <dbReference type="ARBA" id="ARBA00023284"/>
    </source>
</evidence>
<proteinExistence type="predicted"/>
<keyword evidence="4" id="KW-0201">Cytochrome c-type biogenesis</keyword>
<evidence type="ECO:0000256" key="2">
    <source>
        <dbReference type="ARBA" id="ARBA00022475"/>
    </source>
</evidence>
<dbReference type="PANTHER" id="PTHR32234:SF0">
    <property type="entry name" value="THIOL:DISULFIDE INTERCHANGE PROTEIN DSBD"/>
    <property type="match status" value="1"/>
</dbReference>
<dbReference type="eggNOG" id="COG4232">
    <property type="taxonomic scope" value="Bacteria"/>
</dbReference>
<organism evidence="11 12">
    <name type="scientific">Desulfococcus multivorans DSM 2059</name>
    <dbReference type="NCBI Taxonomy" id="1121405"/>
    <lineage>
        <taxon>Bacteria</taxon>
        <taxon>Pseudomonadati</taxon>
        <taxon>Thermodesulfobacteriota</taxon>
        <taxon>Desulfobacteria</taxon>
        <taxon>Desulfobacterales</taxon>
        <taxon>Desulfococcaceae</taxon>
        <taxon>Desulfococcus</taxon>
    </lineage>
</organism>
<evidence type="ECO:0000256" key="8">
    <source>
        <dbReference type="SAM" id="Phobius"/>
    </source>
</evidence>
<dbReference type="InterPro" id="IPR017937">
    <property type="entry name" value="Thioredoxin_CS"/>
</dbReference>
<feature type="transmembrane region" description="Helical" evidence="8">
    <location>
        <begin position="359"/>
        <end position="384"/>
    </location>
</feature>
<dbReference type="InterPro" id="IPR003834">
    <property type="entry name" value="Cyt_c_assmbl_TM_dom"/>
</dbReference>
<evidence type="ECO:0000256" key="9">
    <source>
        <dbReference type="SAM" id="SignalP"/>
    </source>
</evidence>
<dbReference type="SUPFAM" id="SSF52833">
    <property type="entry name" value="Thioredoxin-like"/>
    <property type="match status" value="1"/>
</dbReference>
<feature type="transmembrane region" description="Helical" evidence="8">
    <location>
        <begin position="396"/>
        <end position="412"/>
    </location>
</feature>
<feature type="transmembrane region" description="Helical" evidence="8">
    <location>
        <begin position="453"/>
        <end position="471"/>
    </location>
</feature>
<evidence type="ECO:0000256" key="4">
    <source>
        <dbReference type="ARBA" id="ARBA00022748"/>
    </source>
</evidence>
<dbReference type="Pfam" id="PF02683">
    <property type="entry name" value="DsbD_TM"/>
    <property type="match status" value="1"/>
</dbReference>
<dbReference type="InterPro" id="IPR036929">
    <property type="entry name" value="DsbDN_sf"/>
</dbReference>
<dbReference type="STRING" id="897.B2D07_16500"/>
<evidence type="ECO:0000259" key="10">
    <source>
        <dbReference type="PROSITE" id="PS51352"/>
    </source>
</evidence>
<keyword evidence="3 8" id="KW-0812">Transmembrane</keyword>
<feature type="transmembrane region" description="Helical" evidence="8">
    <location>
        <begin position="319"/>
        <end position="347"/>
    </location>
</feature>
<dbReference type="InterPro" id="IPR036249">
    <property type="entry name" value="Thioredoxin-like_sf"/>
</dbReference>
<dbReference type="InterPro" id="IPR028250">
    <property type="entry name" value="DsbDN"/>
</dbReference>
<comment type="caution">
    <text evidence="11">The sequence shown here is derived from an EMBL/GenBank/DDBJ whole genome shotgun (WGS) entry which is preliminary data.</text>
</comment>
<keyword evidence="2" id="KW-1003">Cell membrane</keyword>
<keyword evidence="6 8" id="KW-0472">Membrane</keyword>
<evidence type="ECO:0000313" key="11">
    <source>
        <dbReference type="EMBL" id="EPR36061.1"/>
    </source>
</evidence>
<dbReference type="PROSITE" id="PS51352">
    <property type="entry name" value="THIOREDOXIN_2"/>
    <property type="match status" value="1"/>
</dbReference>
<evidence type="ECO:0000313" key="12">
    <source>
        <dbReference type="Proteomes" id="UP000014977"/>
    </source>
</evidence>
<feature type="chain" id="PRO_5030177191" evidence="9">
    <location>
        <begin position="21"/>
        <end position="603"/>
    </location>
</feature>
<keyword evidence="7" id="KW-0676">Redox-active center</keyword>
<dbReference type="GO" id="GO:0017004">
    <property type="term" value="P:cytochrome complex assembly"/>
    <property type="evidence" value="ECO:0007669"/>
    <property type="project" value="UniProtKB-KW"/>
</dbReference>
<dbReference type="GO" id="GO:0005886">
    <property type="term" value="C:plasma membrane"/>
    <property type="evidence" value="ECO:0007669"/>
    <property type="project" value="UniProtKB-SubCell"/>
</dbReference>
<dbReference type="PANTHER" id="PTHR32234">
    <property type="entry name" value="THIOL:DISULFIDE INTERCHANGE PROTEIN DSBD"/>
    <property type="match status" value="1"/>
</dbReference>
<feature type="domain" description="Thioredoxin" evidence="10">
    <location>
        <begin position="480"/>
        <end position="603"/>
    </location>
</feature>
<dbReference type="Proteomes" id="UP000014977">
    <property type="component" value="Unassembled WGS sequence"/>
</dbReference>
<keyword evidence="12" id="KW-1185">Reference proteome</keyword>
<feature type="transmembrane region" description="Helical" evidence="8">
    <location>
        <begin position="241"/>
        <end position="265"/>
    </location>
</feature>
<protein>
    <submittedName>
        <fullName evidence="11">Cytochrome c biogenesis protein transmembrane region</fullName>
    </submittedName>
</protein>
<dbReference type="Gene3D" id="2.60.40.1250">
    <property type="entry name" value="Thiol:disulfide interchange protein DsbD, N-terminal domain"/>
    <property type="match status" value="1"/>
</dbReference>
<dbReference type="PROSITE" id="PS00194">
    <property type="entry name" value="THIOREDOXIN_1"/>
    <property type="match status" value="1"/>
</dbReference>
<keyword evidence="5 8" id="KW-1133">Transmembrane helix</keyword>
<dbReference type="AlphaFoldDB" id="S7TGX2"/>
<evidence type="ECO:0000256" key="1">
    <source>
        <dbReference type="ARBA" id="ARBA00004651"/>
    </source>
</evidence>
<evidence type="ECO:0000256" key="6">
    <source>
        <dbReference type="ARBA" id="ARBA00023136"/>
    </source>
</evidence>
<dbReference type="Gene3D" id="3.40.30.10">
    <property type="entry name" value="Glutaredoxin"/>
    <property type="match status" value="1"/>
</dbReference>
<dbReference type="GO" id="GO:0015035">
    <property type="term" value="F:protein-disulfide reductase activity"/>
    <property type="evidence" value="ECO:0007669"/>
    <property type="project" value="TreeGrafter"/>
</dbReference>
<feature type="transmembrane region" description="Helical" evidence="8">
    <location>
        <begin position="197"/>
        <end position="220"/>
    </location>
</feature>
<dbReference type="Pfam" id="PF11412">
    <property type="entry name" value="DsbD_N"/>
    <property type="match status" value="1"/>
</dbReference>
<evidence type="ECO:0000256" key="3">
    <source>
        <dbReference type="ARBA" id="ARBA00022692"/>
    </source>
</evidence>
<reference evidence="11 12" key="1">
    <citation type="journal article" date="2013" name="Genome Announc.">
        <title>Draft genome sequences for three mercury-methylating, sulfate-reducing bacteria.</title>
        <authorList>
            <person name="Brown S.D."/>
            <person name="Hurt R.A.Jr."/>
            <person name="Gilmour C.C."/>
            <person name="Elias D.A."/>
        </authorList>
    </citation>
    <scope>NUCLEOTIDE SEQUENCE [LARGE SCALE GENOMIC DNA]</scope>
    <source>
        <strain evidence="11 12">DSM 2059</strain>
    </source>
</reference>
<dbReference type="EMBL" id="ATHJ01000105">
    <property type="protein sequence ID" value="EPR36061.1"/>
    <property type="molecule type" value="Genomic_DNA"/>
</dbReference>
<sequence length="603" mass="62385">MGRVLVCVLLLLAGSTSATAQSGGILGEASPAAPADPFTFIIAVAPERIAPGQGGVITVSAGIPPGHKLYADRTFIEPVPVSGIAFGPLDVPKSVERTEPDGNTARFHVEDATFRLPVSVDASAPVGSAIVVPLTIRYQGCAGDRCFFPREKRLTVTVDVVGSVAEQNVSPAPVADAADALEPPPSENPYWRAHRRFGLVGVLAAAFAWGLLASLTPCIYPMIPITMTVIGAAGAGSTRRGFGLSLIYVGGMSLVYAAFGVAAAWSGGLFGGFAGHPAVRIGVAVIFTGMALSLFDLFHIRMPAWAASRIGMKFGGGGVGVFLTGAAAGAVVGPCVGPLLVALLVYIATLGDRLQGFLIMWSFALGMGTLFVVIGTFSGAAAALPRSGPWMERLKRSFGVLMLAAALYYAAPLMPERILWLSMGALLIGVGVFIGGLDGLSAAAGGYDRLRKAAGILCLTLGIAYAARFALAGAGVGGATGSPAAAPAGIAWMTDEAAALAAAHREKRPVLIDFYADWCAACKDLDRKTFSDPRVVAAADRFVALRVDGSDPSDPEAKALHRKYGVVGLPTLVFIDRTGRIAKTETVTRFIGPEGLLERMGRF</sequence>
<name>S7TGX2_DESML</name>
<accession>S7TGX2</accession>